<dbReference type="Proteomes" id="UP000024332">
    <property type="component" value="Unassembled WGS sequence"/>
</dbReference>
<organism evidence="2 3">
    <name type="scientific">Candidatus Acidianus copahuensis</name>
    <dbReference type="NCBI Taxonomy" id="1160895"/>
    <lineage>
        <taxon>Archaea</taxon>
        <taxon>Thermoproteota</taxon>
        <taxon>Thermoprotei</taxon>
        <taxon>Sulfolobales</taxon>
        <taxon>Sulfolobaceae</taxon>
        <taxon>Acidianus</taxon>
    </lineage>
</organism>
<proteinExistence type="predicted"/>
<comment type="caution">
    <text evidence="2">The sequence shown here is derived from an EMBL/GenBank/DDBJ whole genome shotgun (WGS) entry which is preliminary data.</text>
</comment>
<gene>
    <name evidence="2" type="ORF">CM19_07080</name>
</gene>
<dbReference type="PANTHER" id="PTHR43664:SF1">
    <property type="entry name" value="BETA-METHYLMALYL-COA DEHYDRATASE"/>
    <property type="match status" value="1"/>
</dbReference>
<evidence type="ECO:0000313" key="2">
    <source>
        <dbReference type="EMBL" id="EZQ06702.1"/>
    </source>
</evidence>
<dbReference type="PANTHER" id="PTHR43664">
    <property type="entry name" value="MONOAMINE OXIDASE-RELATED"/>
    <property type="match status" value="1"/>
</dbReference>
<accession>A0A031LNN6</accession>
<dbReference type="Gene3D" id="3.10.129.10">
    <property type="entry name" value="Hotdog Thioesterase"/>
    <property type="match status" value="1"/>
</dbReference>
<dbReference type="Pfam" id="PF01575">
    <property type="entry name" value="MaoC_dehydratas"/>
    <property type="match status" value="1"/>
</dbReference>
<feature type="domain" description="MaoC-like" evidence="1">
    <location>
        <begin position="14"/>
        <end position="120"/>
    </location>
</feature>
<evidence type="ECO:0000313" key="3">
    <source>
        <dbReference type="Proteomes" id="UP000024332"/>
    </source>
</evidence>
<dbReference type="CDD" id="cd03451">
    <property type="entry name" value="FkbR2"/>
    <property type="match status" value="1"/>
</dbReference>
<dbReference type="InterPro" id="IPR002539">
    <property type="entry name" value="MaoC-like_dom"/>
</dbReference>
<dbReference type="InterPro" id="IPR052342">
    <property type="entry name" value="MCH/BMMD"/>
</dbReference>
<dbReference type="InterPro" id="IPR029069">
    <property type="entry name" value="HotDog_dom_sf"/>
</dbReference>
<dbReference type="STRING" id="1160895.CM19_07080"/>
<dbReference type="EMBL" id="JFZT01000040">
    <property type="protein sequence ID" value="EZQ06702.1"/>
    <property type="molecule type" value="Genomic_DNA"/>
</dbReference>
<sequence>MMSLEAPFFEDFKIGQKFKSKVGRTITDVDNIWFTLLTNNSNQIHFNRDYTEKYFSGEPFKGRLVVNGFLTLAIVAGMLVEQTSQNGFMLGIENVKFISPVFGGDTIYAEAEVIESRESESRPGFGVVKIKTWGYNQEGKKVIEFERVFMIRKRGSSWTGERKEKT</sequence>
<name>A0A031LNN6_9CREN</name>
<evidence type="ECO:0000259" key="1">
    <source>
        <dbReference type="Pfam" id="PF01575"/>
    </source>
</evidence>
<keyword evidence="3" id="KW-1185">Reference proteome</keyword>
<protein>
    <submittedName>
        <fullName evidence="2">Dehydratase</fullName>
    </submittedName>
</protein>
<dbReference type="SUPFAM" id="SSF54637">
    <property type="entry name" value="Thioesterase/thiol ester dehydrase-isomerase"/>
    <property type="match status" value="1"/>
</dbReference>
<reference evidence="2 3" key="1">
    <citation type="submission" date="2014-03" db="EMBL/GenBank/DDBJ databases">
        <title>Draft genome sequence of the novel thermoacidophilic archaea Acidianus copahuensis ALE1 strain, isolated from Copahue volcanic area in Neuquen Argentina.</title>
        <authorList>
            <person name="Urbieta M.S."/>
            <person name="Rascovan N."/>
            <person name="Castro C."/>
            <person name="Revale S."/>
            <person name="Giaveno M.A."/>
            <person name="Vazquez M.P."/>
            <person name="Donati E.R."/>
        </authorList>
    </citation>
    <scope>NUCLEOTIDE SEQUENCE [LARGE SCALE GENOMIC DNA]</scope>
    <source>
        <strain evidence="2 3">ALE1</strain>
    </source>
</reference>
<dbReference type="AlphaFoldDB" id="A0A031LNN6"/>